<dbReference type="Proteomes" id="UP000769780">
    <property type="component" value="Unassembled WGS sequence"/>
</dbReference>
<feature type="transmembrane region" description="Helical" evidence="12">
    <location>
        <begin position="37"/>
        <end position="55"/>
    </location>
</feature>
<dbReference type="PANTHER" id="PTHR43221">
    <property type="entry name" value="PROTEASE HTPX"/>
    <property type="match status" value="1"/>
</dbReference>
<protein>
    <submittedName>
        <fullName evidence="15">M48 family metalloprotease</fullName>
    </submittedName>
</protein>
<comment type="cofactor">
    <cofactor evidence="1">
        <name>Zn(2+)</name>
        <dbReference type="ChEBI" id="CHEBI:29105"/>
    </cofactor>
</comment>
<keyword evidence="6" id="KW-0479">Metal-binding</keyword>
<dbReference type="Pfam" id="PF01435">
    <property type="entry name" value="Peptidase_M48"/>
    <property type="match status" value="1"/>
</dbReference>
<feature type="transmembrane region" description="Helical" evidence="12">
    <location>
        <begin position="87"/>
        <end position="108"/>
    </location>
</feature>
<dbReference type="InterPro" id="IPR001915">
    <property type="entry name" value="Peptidase_M48"/>
</dbReference>
<dbReference type="CDD" id="cd07329">
    <property type="entry name" value="M56_like"/>
    <property type="match status" value="1"/>
</dbReference>
<keyword evidence="4" id="KW-0645">Protease</keyword>
<dbReference type="InterPro" id="IPR050083">
    <property type="entry name" value="HtpX_protease"/>
</dbReference>
<dbReference type="GO" id="GO:0008237">
    <property type="term" value="F:metallopeptidase activity"/>
    <property type="evidence" value="ECO:0007669"/>
    <property type="project" value="UniProtKB-KW"/>
</dbReference>
<evidence type="ECO:0000256" key="11">
    <source>
        <dbReference type="ARBA" id="ARBA00023136"/>
    </source>
</evidence>
<evidence type="ECO:0000313" key="15">
    <source>
        <dbReference type="EMBL" id="MBY0098871.1"/>
    </source>
</evidence>
<feature type="domain" description="Peptidase M48" evidence="13">
    <location>
        <begin position="317"/>
        <end position="531"/>
    </location>
</feature>
<reference evidence="15 16" key="1">
    <citation type="submission" date="2020-07" db="EMBL/GenBank/DDBJ databases">
        <title>Fungal Genomes of the International Space Station.</title>
        <authorList>
            <person name="Seuylemezian A."/>
            <person name="Singh N.K."/>
            <person name="Wood J."/>
            <person name="Venkateswaran K."/>
        </authorList>
    </citation>
    <scope>NUCLEOTIDE SEQUENCE [LARGE SCALE GENOMIC DNA]</scope>
    <source>
        <strain evidence="15 16">PL-B2</strain>
    </source>
</reference>
<keyword evidence="10 15" id="KW-0482">Metalloprotease</keyword>
<keyword evidence="8" id="KW-0862">Zinc</keyword>
<keyword evidence="11 12" id="KW-0472">Membrane</keyword>
<evidence type="ECO:0000256" key="8">
    <source>
        <dbReference type="ARBA" id="ARBA00022833"/>
    </source>
</evidence>
<keyword evidence="3" id="KW-1003">Cell membrane</keyword>
<feature type="domain" description="YxkI PH" evidence="14">
    <location>
        <begin position="141"/>
        <end position="228"/>
    </location>
</feature>
<comment type="subcellular location">
    <subcellularLocation>
        <location evidence="2">Cell membrane</location>
        <topology evidence="2">Multi-pass membrane protein</topology>
    </subcellularLocation>
</comment>
<evidence type="ECO:0000256" key="9">
    <source>
        <dbReference type="ARBA" id="ARBA00022989"/>
    </source>
</evidence>
<organism evidence="15 16">
    <name type="scientific">Mesobacillus maritimus</name>
    <dbReference type="NCBI Taxonomy" id="1643336"/>
    <lineage>
        <taxon>Bacteria</taxon>
        <taxon>Bacillati</taxon>
        <taxon>Bacillota</taxon>
        <taxon>Bacilli</taxon>
        <taxon>Bacillales</taxon>
        <taxon>Bacillaceae</taxon>
        <taxon>Mesobacillus</taxon>
    </lineage>
</organism>
<evidence type="ECO:0000256" key="4">
    <source>
        <dbReference type="ARBA" id="ARBA00022670"/>
    </source>
</evidence>
<accession>A0ABS7K9D1</accession>
<sequence length="563" mass="64419">MLMIAVLLPKKVAVIVECILLIAVLAYLFIFLSFGQAMFLISFGATAYASFGFIIDRGKREKYLEVKRRLDDVDYIEMSMGKEMKRLAVDVILTGAVCSGAVLFLLFAPETYTVLKMFIGFMLITFFAKTVERVGNFSSSRVFWVPTEERLIILSQFQSRELPIQDLKQMSVESSPDLLKLHPLFTFLSSNQDYTSSFQRVLKLSFPGDNIYITLDKIEMWQELFSKYVDHSDKQKENLVLPVWHPTVLKRLLLKGYFASTVKGISAYTGLLLLLLWIGAPTWAMILFVLLWWGVNIYFSDRVLIAASDAEAVRSGHLYERAQAIFAKAGVGGTKLYLVDSPIYNGFATGMNIGRGTVVLTSATLQLPNNAVDAILAHEAMHLKKRDILTIQLARFVYFGVLAASVYLFFDELQVLADHILLFTLLVYLIMFLFPIYLSFVSQWTEVRADYLGGELLAGGRKQMAEGLTALLNAQEQDLDKQFEYSATLNNKSSMKKLRPNTNRDSWFWRFLEFQFQAHPPMYWRIMALTKQGKWSKARKRWVLDRFTESLPDFLRKNQNPQV</sequence>
<evidence type="ECO:0000259" key="14">
    <source>
        <dbReference type="Pfam" id="PF23492"/>
    </source>
</evidence>
<evidence type="ECO:0000259" key="13">
    <source>
        <dbReference type="Pfam" id="PF01435"/>
    </source>
</evidence>
<keyword evidence="7" id="KW-0378">Hydrolase</keyword>
<evidence type="ECO:0000256" key="12">
    <source>
        <dbReference type="SAM" id="Phobius"/>
    </source>
</evidence>
<dbReference type="Gene3D" id="3.30.2010.10">
    <property type="entry name" value="Metalloproteases ('zincins'), catalytic domain"/>
    <property type="match status" value="1"/>
</dbReference>
<dbReference type="Pfam" id="PF23492">
    <property type="entry name" value="bPH_9"/>
    <property type="match status" value="1"/>
</dbReference>
<dbReference type="InterPro" id="IPR056388">
    <property type="entry name" value="PH_YxkI"/>
</dbReference>
<keyword evidence="5 12" id="KW-0812">Transmembrane</keyword>
<keyword evidence="16" id="KW-1185">Reference proteome</keyword>
<dbReference type="EMBL" id="JACWFH010000030">
    <property type="protein sequence ID" value="MBY0098871.1"/>
    <property type="molecule type" value="Genomic_DNA"/>
</dbReference>
<feature type="transmembrane region" description="Helical" evidence="12">
    <location>
        <begin position="416"/>
        <end position="438"/>
    </location>
</feature>
<keyword evidence="9 12" id="KW-1133">Transmembrane helix</keyword>
<evidence type="ECO:0000313" key="16">
    <source>
        <dbReference type="Proteomes" id="UP000769780"/>
    </source>
</evidence>
<evidence type="ECO:0000256" key="1">
    <source>
        <dbReference type="ARBA" id="ARBA00001947"/>
    </source>
</evidence>
<dbReference type="PANTHER" id="PTHR43221:SF1">
    <property type="entry name" value="PROTEASE HTPX"/>
    <property type="match status" value="1"/>
</dbReference>
<evidence type="ECO:0000256" key="5">
    <source>
        <dbReference type="ARBA" id="ARBA00022692"/>
    </source>
</evidence>
<evidence type="ECO:0000256" key="2">
    <source>
        <dbReference type="ARBA" id="ARBA00004651"/>
    </source>
</evidence>
<evidence type="ECO:0000256" key="10">
    <source>
        <dbReference type="ARBA" id="ARBA00023049"/>
    </source>
</evidence>
<evidence type="ECO:0000256" key="6">
    <source>
        <dbReference type="ARBA" id="ARBA00022723"/>
    </source>
</evidence>
<feature type="transmembrane region" description="Helical" evidence="12">
    <location>
        <begin position="283"/>
        <end position="299"/>
    </location>
</feature>
<comment type="caution">
    <text evidence="15">The sequence shown here is derived from an EMBL/GenBank/DDBJ whole genome shotgun (WGS) entry which is preliminary data.</text>
</comment>
<name>A0ABS7K9D1_9BACI</name>
<feature type="transmembrane region" description="Helical" evidence="12">
    <location>
        <begin position="12"/>
        <end position="31"/>
    </location>
</feature>
<gene>
    <name evidence="15" type="ORF">H0185_19080</name>
</gene>
<proteinExistence type="predicted"/>
<evidence type="ECO:0000256" key="7">
    <source>
        <dbReference type="ARBA" id="ARBA00022801"/>
    </source>
</evidence>
<evidence type="ECO:0000256" key="3">
    <source>
        <dbReference type="ARBA" id="ARBA00022475"/>
    </source>
</evidence>
<feature type="transmembrane region" description="Helical" evidence="12">
    <location>
        <begin position="393"/>
        <end position="410"/>
    </location>
</feature>